<dbReference type="AlphaFoldDB" id="A0A543AYX1"/>
<dbReference type="Gene3D" id="1.10.490.10">
    <property type="entry name" value="Globins"/>
    <property type="match status" value="1"/>
</dbReference>
<feature type="binding site" description="proximal binding residue" evidence="7">
    <location>
        <position position="77"/>
    </location>
    <ligand>
        <name>heme</name>
        <dbReference type="ChEBI" id="CHEBI:30413"/>
    </ligand>
    <ligandPart>
        <name>Fe</name>
        <dbReference type="ChEBI" id="CHEBI:18248"/>
    </ligandPart>
</feature>
<dbReference type="GO" id="GO:0005344">
    <property type="term" value="F:oxygen carrier activity"/>
    <property type="evidence" value="ECO:0007669"/>
    <property type="project" value="UniProtKB-UniRule"/>
</dbReference>
<organism evidence="9 10">
    <name type="scientific">Stackebrandtia endophytica</name>
    <dbReference type="NCBI Taxonomy" id="1496996"/>
    <lineage>
        <taxon>Bacteria</taxon>
        <taxon>Bacillati</taxon>
        <taxon>Actinomycetota</taxon>
        <taxon>Actinomycetes</taxon>
        <taxon>Glycomycetales</taxon>
        <taxon>Glycomycetaceae</taxon>
        <taxon>Stackebrandtia</taxon>
    </lineage>
</organism>
<dbReference type="InterPro" id="IPR001486">
    <property type="entry name" value="Hemoglobin_trunc"/>
</dbReference>
<evidence type="ECO:0000256" key="5">
    <source>
        <dbReference type="ARBA" id="ARBA00023004"/>
    </source>
</evidence>
<evidence type="ECO:0000256" key="2">
    <source>
        <dbReference type="ARBA" id="ARBA00022448"/>
    </source>
</evidence>
<comment type="cofactor">
    <cofactor evidence="7">
        <name>heme</name>
        <dbReference type="ChEBI" id="CHEBI:30413"/>
    </cofactor>
    <text evidence="7">Binds 1 heme group per subunit.</text>
</comment>
<feature type="binding site" description="distal binding residue" evidence="8">
    <location>
        <position position="77"/>
    </location>
    <ligand>
        <name>heme</name>
        <dbReference type="ChEBI" id="CHEBI:30413"/>
    </ligand>
    <ligandPart>
        <name>Fe</name>
        <dbReference type="ChEBI" id="CHEBI:18248"/>
    </ligandPart>
</feature>
<proteinExistence type="inferred from homology"/>
<accession>A0A543AYX1</accession>
<comment type="similarity">
    <text evidence="1 6">Belongs to the truncated hemoglobin family. Group I subfamily.</text>
</comment>
<evidence type="ECO:0000256" key="7">
    <source>
        <dbReference type="PIRSR" id="PIRSR002030-1"/>
    </source>
</evidence>
<gene>
    <name evidence="9" type="ORF">FB566_3344</name>
</gene>
<evidence type="ECO:0000256" key="3">
    <source>
        <dbReference type="ARBA" id="ARBA00022617"/>
    </source>
</evidence>
<comment type="caution">
    <text evidence="9">The sequence shown here is derived from an EMBL/GenBank/DDBJ whole genome shotgun (WGS) entry which is preliminary data.</text>
</comment>
<protein>
    <recommendedName>
        <fullName evidence="6">Group 1 truncated hemoglobin</fullName>
    </recommendedName>
</protein>
<keyword evidence="3 6" id="KW-0349">Heme</keyword>
<evidence type="ECO:0000256" key="6">
    <source>
        <dbReference type="PIRNR" id="PIRNR002030"/>
    </source>
</evidence>
<dbReference type="InterPro" id="IPR009050">
    <property type="entry name" value="Globin-like_sf"/>
</dbReference>
<sequence>MPTSESVTQSPYERLGGAPTITEAVERFYLRLLGDAQLAPYFTDTDLPTLKRHQVAMLSQVLGGPKSYEGKELAEAHRGMGVTRTHYDAVGAHLLAVLTEMGAPADICDAVAGVLKSVADDVIELDH</sequence>
<dbReference type="GO" id="GO:0046872">
    <property type="term" value="F:metal ion binding"/>
    <property type="evidence" value="ECO:0007669"/>
    <property type="project" value="UniProtKB-UniRule"/>
</dbReference>
<name>A0A543AYX1_9ACTN</name>
<evidence type="ECO:0000313" key="10">
    <source>
        <dbReference type="Proteomes" id="UP000317043"/>
    </source>
</evidence>
<dbReference type="GO" id="GO:0020037">
    <property type="term" value="F:heme binding"/>
    <property type="evidence" value="ECO:0007669"/>
    <property type="project" value="InterPro"/>
</dbReference>
<dbReference type="EMBL" id="VFOW01000001">
    <property type="protein sequence ID" value="TQL77777.1"/>
    <property type="molecule type" value="Genomic_DNA"/>
</dbReference>
<dbReference type="InParanoid" id="A0A543AYX1"/>
<dbReference type="InterPro" id="IPR012292">
    <property type="entry name" value="Globin/Proto"/>
</dbReference>
<dbReference type="SUPFAM" id="SSF46458">
    <property type="entry name" value="Globin-like"/>
    <property type="match status" value="1"/>
</dbReference>
<dbReference type="Proteomes" id="UP000317043">
    <property type="component" value="Unassembled WGS sequence"/>
</dbReference>
<feature type="binding site" description="distal binding residue" evidence="8">
    <location>
        <position position="53"/>
    </location>
    <ligand>
        <name>heme</name>
        <dbReference type="ChEBI" id="CHEBI:30413"/>
    </ligand>
    <ligandPart>
        <name>Fe</name>
        <dbReference type="ChEBI" id="CHEBI:18248"/>
    </ligandPart>
</feature>
<dbReference type="CDD" id="cd00454">
    <property type="entry name" value="TrHb1_N"/>
    <property type="match status" value="1"/>
</dbReference>
<evidence type="ECO:0000313" key="9">
    <source>
        <dbReference type="EMBL" id="TQL77777.1"/>
    </source>
</evidence>
<keyword evidence="5 6" id="KW-0408">Iron</keyword>
<dbReference type="Pfam" id="PF01152">
    <property type="entry name" value="Bac_globin"/>
    <property type="match status" value="1"/>
</dbReference>
<dbReference type="GO" id="GO:0019825">
    <property type="term" value="F:oxygen binding"/>
    <property type="evidence" value="ECO:0007669"/>
    <property type="project" value="InterPro"/>
</dbReference>
<keyword evidence="10" id="KW-1185">Reference proteome</keyword>
<keyword evidence="4 6" id="KW-0479">Metal-binding</keyword>
<evidence type="ECO:0000256" key="1">
    <source>
        <dbReference type="ARBA" id="ARBA00009660"/>
    </source>
</evidence>
<keyword evidence="2 6" id="KW-0813">Transport</keyword>
<evidence type="ECO:0000256" key="4">
    <source>
        <dbReference type="ARBA" id="ARBA00022723"/>
    </source>
</evidence>
<dbReference type="InterPro" id="IPR016339">
    <property type="entry name" value="Hemoglobin_trunc_I"/>
</dbReference>
<keyword evidence="6" id="KW-0561">Oxygen transport</keyword>
<dbReference type="PIRSF" id="PIRSF002030">
    <property type="entry name" value="Globin_Protozoa/Cyanobacteria"/>
    <property type="match status" value="1"/>
</dbReference>
<evidence type="ECO:0000256" key="8">
    <source>
        <dbReference type="PIRSR" id="PIRSR601486-1"/>
    </source>
</evidence>
<reference evidence="9 10" key="1">
    <citation type="submission" date="2019-06" db="EMBL/GenBank/DDBJ databases">
        <title>Sequencing the genomes of 1000 actinobacteria strains.</title>
        <authorList>
            <person name="Klenk H.-P."/>
        </authorList>
    </citation>
    <scope>NUCLEOTIDE SEQUENCE [LARGE SCALE GENOMIC DNA]</scope>
    <source>
        <strain evidence="9 10">DSM 45928</strain>
    </source>
</reference>